<keyword evidence="2" id="KW-0479">Metal-binding</keyword>
<dbReference type="InterPro" id="IPR036864">
    <property type="entry name" value="Zn2-C6_fun-type_DNA-bd_sf"/>
</dbReference>
<proteinExistence type="predicted"/>
<keyword evidence="4" id="KW-0805">Transcription regulation</keyword>
<dbReference type="GO" id="GO:0008270">
    <property type="term" value="F:zinc ion binding"/>
    <property type="evidence" value="ECO:0007669"/>
    <property type="project" value="InterPro"/>
</dbReference>
<dbReference type="PROSITE" id="PS00463">
    <property type="entry name" value="ZN2_CY6_FUNGAL_1"/>
    <property type="match status" value="1"/>
</dbReference>
<dbReference type="CDD" id="cd00067">
    <property type="entry name" value="GAL4"/>
    <property type="match status" value="1"/>
</dbReference>
<dbReference type="KEGG" id="tasa:A1Q1_04986"/>
<dbReference type="CDD" id="cd12148">
    <property type="entry name" value="fungal_TF_MHR"/>
    <property type="match status" value="1"/>
</dbReference>
<dbReference type="AlphaFoldDB" id="J6EPI6"/>
<dbReference type="InterPro" id="IPR051615">
    <property type="entry name" value="Transcr_Regulatory_Elem"/>
</dbReference>
<dbReference type="Pfam" id="PF00172">
    <property type="entry name" value="Zn_clus"/>
    <property type="match status" value="1"/>
</dbReference>
<dbReference type="InterPro" id="IPR001138">
    <property type="entry name" value="Zn2Cys6_DnaBD"/>
</dbReference>
<dbReference type="SUPFAM" id="SSF57701">
    <property type="entry name" value="Zn2/Cys6 DNA-binding domain"/>
    <property type="match status" value="1"/>
</dbReference>
<dbReference type="PANTHER" id="PTHR31313">
    <property type="entry name" value="TY1 ENHANCER ACTIVATOR"/>
    <property type="match status" value="1"/>
</dbReference>
<dbReference type="GeneID" id="25988498"/>
<dbReference type="PROSITE" id="PS50048">
    <property type="entry name" value="ZN2_CY6_FUNGAL_2"/>
    <property type="match status" value="1"/>
</dbReference>
<accession>J6EPI6</accession>
<dbReference type="EMBL" id="ALBS01000295">
    <property type="protein sequence ID" value="EJT46339.1"/>
    <property type="molecule type" value="Genomic_DNA"/>
</dbReference>
<dbReference type="HOGENOM" id="CLU_457226_0_0_1"/>
<dbReference type="Proteomes" id="UP000002748">
    <property type="component" value="Unassembled WGS sequence"/>
</dbReference>
<name>J6EPI6_TRIAS</name>
<keyword evidence="7" id="KW-0539">Nucleus</keyword>
<evidence type="ECO:0000313" key="10">
    <source>
        <dbReference type="EMBL" id="EJT46339.1"/>
    </source>
</evidence>
<feature type="region of interest" description="Disordered" evidence="8">
    <location>
        <begin position="1"/>
        <end position="87"/>
    </location>
</feature>
<comment type="subcellular location">
    <subcellularLocation>
        <location evidence="1">Nucleus</location>
    </subcellularLocation>
</comment>
<evidence type="ECO:0000256" key="2">
    <source>
        <dbReference type="ARBA" id="ARBA00022723"/>
    </source>
</evidence>
<dbReference type="GO" id="GO:0000981">
    <property type="term" value="F:DNA-binding transcription factor activity, RNA polymerase II-specific"/>
    <property type="evidence" value="ECO:0007669"/>
    <property type="project" value="InterPro"/>
</dbReference>
<dbReference type="Gene3D" id="4.10.240.10">
    <property type="entry name" value="Zn(2)-C6 fungal-type DNA-binding domain"/>
    <property type="match status" value="1"/>
</dbReference>
<feature type="domain" description="Zn(2)-C6 fungal-type" evidence="9">
    <location>
        <begin position="88"/>
        <end position="118"/>
    </location>
</feature>
<sequence>MSALAEPAHSLPLASTSSANGSSSGVAQRPHTSSSDGDDQEHDFDGGQDSSDSDDRPTQDGPGNVASDTGGGGGSRAAKRKRKNVSRACDRCRERKIKCSGDEPTCKGCDKSKKQCVYRAHVDGRMTDKSAKRKFQTLHMRIRQLEAELADALKVANAVPGQTTEGGDGTQSGAAAAVSVSRAAHAATVGSPLVDTNLAHPPTTAPPRDYGGSDPSLADRPDCQPFGTGRLVLSQTGNLHLYPAATFYSPAYLAPDWQKALEALVPRPPSRPGYLAPYLPFPLDPVHHRRLIDLCFDRMWSFGMNVVADKFLDEMGKDPMGRGWYFSPMAHLAVLAVGWRYFKDPAVGMYYAQENVGARGNAFAQKALERLWDEVADPRLSTIFALVTLSIYYTGMQGESAEDNVSGWTAHSSSPVASSLYYWRLHRRCDQQLAELGLGVDSELDIARRDVYGAATNLSCWYATYVGQDPLPLRDQADQRLPFIRKDLFDPVERDISEMFHYHVALSDLGLQALHCNHTLRAPLEQRVERVRRVWKGLDACVADAQAQGPAREPALAAARGSQAAPRAGHESRHVRNALKECLSCAADVVEQSKYIERTYGNITCAPMSWQQ</sequence>
<dbReference type="PANTHER" id="PTHR31313:SF81">
    <property type="entry name" value="TY1 ENHANCER ACTIVATOR"/>
    <property type="match status" value="1"/>
</dbReference>
<dbReference type="GO" id="GO:0005634">
    <property type="term" value="C:nucleus"/>
    <property type="evidence" value="ECO:0007669"/>
    <property type="project" value="UniProtKB-SubCell"/>
</dbReference>
<keyword evidence="5" id="KW-0238">DNA-binding</keyword>
<dbReference type="RefSeq" id="XP_014177268.1">
    <property type="nucleotide sequence ID" value="XM_014321793.1"/>
</dbReference>
<dbReference type="OrthoDB" id="2563819at2759"/>
<evidence type="ECO:0000256" key="5">
    <source>
        <dbReference type="ARBA" id="ARBA00023125"/>
    </source>
</evidence>
<evidence type="ECO:0000256" key="6">
    <source>
        <dbReference type="ARBA" id="ARBA00023163"/>
    </source>
</evidence>
<protein>
    <recommendedName>
        <fullName evidence="9">Zn(2)-C6 fungal-type domain-containing protein</fullName>
    </recommendedName>
</protein>
<organism evidence="10 11">
    <name type="scientific">Trichosporon asahii var. asahii (strain ATCC 90039 / CBS 2479 / JCM 2466 / KCTC 7840 / NBRC 103889/ NCYC 2677 / UAMH 7654)</name>
    <name type="common">Yeast</name>
    <dbReference type="NCBI Taxonomy" id="1186058"/>
    <lineage>
        <taxon>Eukaryota</taxon>
        <taxon>Fungi</taxon>
        <taxon>Dikarya</taxon>
        <taxon>Basidiomycota</taxon>
        <taxon>Agaricomycotina</taxon>
        <taxon>Tremellomycetes</taxon>
        <taxon>Trichosporonales</taxon>
        <taxon>Trichosporonaceae</taxon>
        <taxon>Trichosporon</taxon>
    </lineage>
</organism>
<evidence type="ECO:0000256" key="1">
    <source>
        <dbReference type="ARBA" id="ARBA00004123"/>
    </source>
</evidence>
<dbReference type="SMART" id="SM00066">
    <property type="entry name" value="GAL4"/>
    <property type="match status" value="1"/>
</dbReference>
<dbReference type="VEuPathDB" id="FungiDB:A1Q1_04986"/>
<evidence type="ECO:0000259" key="9">
    <source>
        <dbReference type="PROSITE" id="PS50048"/>
    </source>
</evidence>
<reference evidence="10 11" key="1">
    <citation type="journal article" date="2012" name="Eukaryot. Cell">
        <title>Draft genome sequence of CBS 2479, the standard type strain of Trichosporon asahii.</title>
        <authorList>
            <person name="Yang R.Y."/>
            <person name="Li H.T."/>
            <person name="Zhu H."/>
            <person name="Zhou G.P."/>
            <person name="Wang M."/>
            <person name="Wang L."/>
        </authorList>
    </citation>
    <scope>NUCLEOTIDE SEQUENCE [LARGE SCALE GENOMIC DNA]</scope>
    <source>
        <strain evidence="11">ATCC 90039 / CBS 2479 / JCM 2466 / KCTC 7840 / NCYC 2677 / UAMH 7654</strain>
    </source>
</reference>
<feature type="region of interest" description="Disordered" evidence="8">
    <location>
        <begin position="191"/>
        <end position="221"/>
    </location>
</feature>
<evidence type="ECO:0000256" key="8">
    <source>
        <dbReference type="SAM" id="MobiDB-lite"/>
    </source>
</evidence>
<keyword evidence="6" id="KW-0804">Transcription</keyword>
<evidence type="ECO:0000313" key="11">
    <source>
        <dbReference type="Proteomes" id="UP000002748"/>
    </source>
</evidence>
<keyword evidence="3" id="KW-0862">Zinc</keyword>
<comment type="caution">
    <text evidence="10">The sequence shown here is derived from an EMBL/GenBank/DDBJ whole genome shotgun (WGS) entry which is preliminary data.</text>
</comment>
<feature type="compositionally biased region" description="Low complexity" evidence="8">
    <location>
        <begin position="14"/>
        <end position="25"/>
    </location>
</feature>
<evidence type="ECO:0000256" key="3">
    <source>
        <dbReference type="ARBA" id="ARBA00022833"/>
    </source>
</evidence>
<dbReference type="GO" id="GO:0003677">
    <property type="term" value="F:DNA binding"/>
    <property type="evidence" value="ECO:0007669"/>
    <property type="project" value="UniProtKB-KW"/>
</dbReference>
<evidence type="ECO:0000256" key="4">
    <source>
        <dbReference type="ARBA" id="ARBA00023015"/>
    </source>
</evidence>
<evidence type="ECO:0000256" key="7">
    <source>
        <dbReference type="ARBA" id="ARBA00023242"/>
    </source>
</evidence>
<gene>
    <name evidence="10" type="ORF">A1Q1_04986</name>
</gene>